<keyword evidence="1" id="KW-0812">Transmembrane</keyword>
<keyword evidence="1" id="KW-1133">Transmembrane helix</keyword>
<proteinExistence type="predicted"/>
<reference evidence="2" key="1">
    <citation type="submission" date="2021-01" db="EMBL/GenBank/DDBJ databases">
        <authorList>
            <person name="Corre E."/>
            <person name="Pelletier E."/>
            <person name="Niang G."/>
            <person name="Scheremetjew M."/>
            <person name="Finn R."/>
            <person name="Kale V."/>
            <person name="Holt S."/>
            <person name="Cochrane G."/>
            <person name="Meng A."/>
            <person name="Brown T."/>
            <person name="Cohen L."/>
        </authorList>
    </citation>
    <scope>NUCLEOTIDE SEQUENCE</scope>
    <source>
        <strain evidence="2">Fehren 1</strain>
    </source>
</reference>
<organism evidence="2">
    <name type="scientific">Favella ehrenbergii</name>
    <dbReference type="NCBI Taxonomy" id="182087"/>
    <lineage>
        <taxon>Eukaryota</taxon>
        <taxon>Sar</taxon>
        <taxon>Alveolata</taxon>
        <taxon>Ciliophora</taxon>
        <taxon>Intramacronucleata</taxon>
        <taxon>Spirotrichea</taxon>
        <taxon>Choreotrichia</taxon>
        <taxon>Tintinnida</taxon>
        <taxon>Xystonellidae</taxon>
        <taxon>Favella</taxon>
    </lineage>
</organism>
<dbReference type="AlphaFoldDB" id="A0A7S3HYG1"/>
<feature type="transmembrane region" description="Helical" evidence="1">
    <location>
        <begin position="37"/>
        <end position="58"/>
    </location>
</feature>
<name>A0A7S3HYG1_9SPIT</name>
<evidence type="ECO:0000313" key="2">
    <source>
        <dbReference type="EMBL" id="CAE0308143.1"/>
    </source>
</evidence>
<feature type="transmembrane region" description="Helical" evidence="1">
    <location>
        <begin position="9"/>
        <end position="25"/>
    </location>
</feature>
<dbReference type="EMBL" id="HBIE01009967">
    <property type="protein sequence ID" value="CAE0308143.1"/>
    <property type="molecule type" value="Transcribed_RNA"/>
</dbReference>
<feature type="transmembrane region" description="Helical" evidence="1">
    <location>
        <begin position="127"/>
        <end position="153"/>
    </location>
</feature>
<accession>A0A7S3HYG1</accession>
<sequence>MYILLQKLIRYDLVLVCVGVFGFKYDVNDLAEDFECYLSWCFRWQLLLICTVLILGSLPIHLNRRRILIVVLFGDSLNDSTACVFRQFLLRLCPLLKWIGLIHRSRQILQLAHVDKSEHRHRFLLTLLLRWCPLLLWLLFLLLVNLFVAVWVVESVPFLALAVGVAIGGDGSEEGIG</sequence>
<evidence type="ECO:0000256" key="1">
    <source>
        <dbReference type="SAM" id="Phobius"/>
    </source>
</evidence>
<keyword evidence="1" id="KW-0472">Membrane</keyword>
<gene>
    <name evidence="2" type="ORF">FEHR0123_LOCUS3051</name>
</gene>
<protein>
    <submittedName>
        <fullName evidence="2">Uncharacterized protein</fullName>
    </submittedName>
</protein>